<organism evidence="20">
    <name type="scientific">Geophagus steindachneri</name>
    <name type="common">Red hump earth eater</name>
    <dbReference type="NCBI Taxonomy" id="13074"/>
    <lineage>
        <taxon>Eukaryota</taxon>
        <taxon>Metazoa</taxon>
        <taxon>Chordata</taxon>
        <taxon>Craniata</taxon>
        <taxon>Vertebrata</taxon>
        <taxon>Euteleostomi</taxon>
        <taxon>Actinopterygii</taxon>
        <taxon>Neopterygii</taxon>
        <taxon>Teleostei</taxon>
        <taxon>Neoteleostei</taxon>
        <taxon>Acanthomorphata</taxon>
        <taxon>Ovalentaria</taxon>
        <taxon>Cichlomorphae</taxon>
        <taxon>Cichliformes</taxon>
        <taxon>Cichlidae</taxon>
        <taxon>New World cichlids</taxon>
        <taxon>Geophaginae</taxon>
        <taxon>Geophagini</taxon>
        <taxon>Geophagus</taxon>
    </lineage>
</organism>
<feature type="transmembrane region" description="Helical" evidence="16">
    <location>
        <begin position="247"/>
        <end position="267"/>
    </location>
</feature>
<keyword evidence="9" id="KW-0249">Electron transport</keyword>
<feature type="domain" description="NADH dehydrogenase subunit 5 C-terminal" evidence="19">
    <location>
        <begin position="428"/>
        <end position="609"/>
    </location>
</feature>
<evidence type="ECO:0000313" key="20">
    <source>
        <dbReference type="EMBL" id="ALR68932.1"/>
    </source>
</evidence>
<comment type="catalytic activity">
    <reaction evidence="15 16">
        <text>a ubiquinone + NADH + 5 H(+)(in) = a ubiquinol + NAD(+) + 4 H(+)(out)</text>
        <dbReference type="Rhea" id="RHEA:29091"/>
        <dbReference type="Rhea" id="RHEA-COMP:9565"/>
        <dbReference type="Rhea" id="RHEA-COMP:9566"/>
        <dbReference type="ChEBI" id="CHEBI:15378"/>
        <dbReference type="ChEBI" id="CHEBI:16389"/>
        <dbReference type="ChEBI" id="CHEBI:17976"/>
        <dbReference type="ChEBI" id="CHEBI:57540"/>
        <dbReference type="ChEBI" id="CHEBI:57945"/>
        <dbReference type="EC" id="7.1.1.2"/>
    </reaction>
</comment>
<evidence type="ECO:0000256" key="13">
    <source>
        <dbReference type="ARBA" id="ARBA00023128"/>
    </source>
</evidence>
<dbReference type="GO" id="GO:0005743">
    <property type="term" value="C:mitochondrial inner membrane"/>
    <property type="evidence" value="ECO:0007669"/>
    <property type="project" value="UniProtKB-SubCell"/>
</dbReference>
<dbReference type="GO" id="GO:0008137">
    <property type="term" value="F:NADH dehydrogenase (ubiquinone) activity"/>
    <property type="evidence" value="ECO:0007669"/>
    <property type="project" value="UniProtKB-EC"/>
</dbReference>
<keyword evidence="5" id="KW-0679">Respiratory chain</keyword>
<evidence type="ECO:0000256" key="16">
    <source>
        <dbReference type="RuleBase" id="RU003404"/>
    </source>
</evidence>
<dbReference type="GO" id="GO:0042773">
    <property type="term" value="P:ATP synthesis coupled electron transport"/>
    <property type="evidence" value="ECO:0007669"/>
    <property type="project" value="InterPro"/>
</dbReference>
<evidence type="ECO:0000256" key="6">
    <source>
        <dbReference type="ARBA" id="ARBA00022692"/>
    </source>
</evidence>
<accession>A0A1L2BHF3</accession>
<dbReference type="Pfam" id="PF00662">
    <property type="entry name" value="Proton_antipo_N"/>
    <property type="match status" value="1"/>
</dbReference>
<comment type="subcellular location">
    <subcellularLocation>
        <location evidence="1">Mitochondrion inner membrane</location>
        <topology evidence="1">Multi-pass membrane protein</topology>
    </subcellularLocation>
</comment>
<keyword evidence="7" id="KW-0999">Mitochondrion inner membrane</keyword>
<feature type="transmembrane region" description="Helical" evidence="16">
    <location>
        <begin position="460"/>
        <end position="478"/>
    </location>
</feature>
<dbReference type="CTD" id="4540"/>
<evidence type="ECO:0000256" key="8">
    <source>
        <dbReference type="ARBA" id="ARBA00022967"/>
    </source>
</evidence>
<evidence type="ECO:0000256" key="14">
    <source>
        <dbReference type="ARBA" id="ARBA00023136"/>
    </source>
</evidence>
<evidence type="ECO:0000256" key="5">
    <source>
        <dbReference type="ARBA" id="ARBA00022660"/>
    </source>
</evidence>
<feature type="transmembrane region" description="Helical" evidence="16">
    <location>
        <begin position="374"/>
        <end position="393"/>
    </location>
</feature>
<feature type="transmembrane region" description="Helical" evidence="16">
    <location>
        <begin position="331"/>
        <end position="353"/>
    </location>
</feature>
<evidence type="ECO:0000256" key="7">
    <source>
        <dbReference type="ARBA" id="ARBA00022792"/>
    </source>
</evidence>
<evidence type="ECO:0000256" key="10">
    <source>
        <dbReference type="ARBA" id="ARBA00022989"/>
    </source>
</evidence>
<feature type="transmembrane region" description="Helical" evidence="16">
    <location>
        <begin position="490"/>
        <end position="511"/>
    </location>
</feature>
<feature type="transmembrane region" description="Helical" evidence="16">
    <location>
        <begin position="594"/>
        <end position="611"/>
    </location>
</feature>
<keyword evidence="10 16" id="KW-1133">Transmembrane helix</keyword>
<dbReference type="InterPro" id="IPR003945">
    <property type="entry name" value="NU5C-like"/>
</dbReference>
<feature type="transmembrane region" description="Helical" evidence="16">
    <location>
        <begin position="413"/>
        <end position="440"/>
    </location>
</feature>
<evidence type="ECO:0000259" key="17">
    <source>
        <dbReference type="Pfam" id="PF00361"/>
    </source>
</evidence>
<keyword evidence="12 16" id="KW-0830">Ubiquinone</keyword>
<evidence type="ECO:0000256" key="3">
    <source>
        <dbReference type="ARBA" id="ARBA00021096"/>
    </source>
</evidence>
<name>A0A1L2BHF3_GEOSD</name>
<feature type="transmembrane region" description="Helical" evidence="16">
    <location>
        <begin position="279"/>
        <end position="300"/>
    </location>
</feature>
<gene>
    <name evidence="20" type="primary">ND5</name>
</gene>
<feature type="transmembrane region" description="Helical" evidence="16">
    <location>
        <begin position="307"/>
        <end position="325"/>
    </location>
</feature>
<evidence type="ECO:0000256" key="4">
    <source>
        <dbReference type="ARBA" id="ARBA00022448"/>
    </source>
</evidence>
<evidence type="ECO:0000256" key="1">
    <source>
        <dbReference type="ARBA" id="ARBA00004448"/>
    </source>
</evidence>
<keyword evidence="11 16" id="KW-0520">NAD</keyword>
<dbReference type="PANTHER" id="PTHR42829">
    <property type="entry name" value="NADH-UBIQUINONE OXIDOREDUCTASE CHAIN 5"/>
    <property type="match status" value="1"/>
</dbReference>
<evidence type="ECO:0000256" key="12">
    <source>
        <dbReference type="ARBA" id="ARBA00023075"/>
    </source>
</evidence>
<dbReference type="EC" id="7.1.1.2" evidence="2 16"/>
<keyword evidence="4 16" id="KW-0813">Transport</keyword>
<evidence type="ECO:0000256" key="15">
    <source>
        <dbReference type="ARBA" id="ARBA00049551"/>
    </source>
</evidence>
<evidence type="ECO:0000259" key="18">
    <source>
        <dbReference type="Pfam" id="PF00662"/>
    </source>
</evidence>
<dbReference type="Pfam" id="PF00361">
    <property type="entry name" value="Proton_antipo_M"/>
    <property type="match status" value="1"/>
</dbReference>
<feature type="transmembrane region" description="Helical" evidence="16">
    <location>
        <begin position="122"/>
        <end position="139"/>
    </location>
</feature>
<keyword evidence="13 16" id="KW-0496">Mitochondrion</keyword>
<feature type="transmembrane region" description="Helical" evidence="16">
    <location>
        <begin position="89"/>
        <end position="110"/>
    </location>
</feature>
<dbReference type="PRINTS" id="PR01434">
    <property type="entry name" value="NADHDHGNASE5"/>
</dbReference>
<dbReference type="Pfam" id="PF06455">
    <property type="entry name" value="NADH5_C"/>
    <property type="match status" value="1"/>
</dbReference>
<feature type="domain" description="NADH-Ubiquinone oxidoreductase (complex I) chain 5 N-terminal" evidence="18">
    <location>
        <begin position="73"/>
        <end position="123"/>
    </location>
</feature>
<evidence type="ECO:0000259" key="19">
    <source>
        <dbReference type="Pfam" id="PF06455"/>
    </source>
</evidence>
<comment type="similarity">
    <text evidence="16">Belongs to the complex I subunit 5 family.</text>
</comment>
<sequence>MHHTAITMASCLITIFLLLTYPILTTLNPKPPSPDWALSKVKTAVKMAFFTSLLPLFLFLQEGAETIITSWNWTNTLTFDINISLKFDIYSIIFTPVALYVTWSILEFASWYMHSDPNMHRFFKYLLIFLIAMIILVTANNMFQLFIGWEGVGIMSFLLIGWWYGRADANTAALQAVLYNRVGDIGLIFAMAWIATNLNSWELQQVFTTAKSFDLTFPLLGLILAATGKSAQFGLHPWLPSAMEGPTPVSALLHSSTMVVAGIFLLIRMSPLLENNQTALTICLCLGALTTLFTATCALTQNDIKKIVAFSTSSQLGLMMVTIGLNQPQLAFLHICTHAFFKAMLFLCSGSIIHSLNDEQDIRKMGGMHHLTPLTSSCLTIGSLALTGTPFLAGFFSKDAIIEALNTSYLNAWALALTLLATSFTAIYSLRVIFFVSMGYPRFRPLSPINENNPTVINPIKRLAWGSILAGFLITSNMTPLKTPIMSMPLLLKMAALAVTALGLLTALELASLTTKQLKPTPILPTHHFSNMLGFFPTVTHRLTPKLNLLLGQTIATQMIDQTWLEKIGPKATHSLNLPLITTTGNIQQGMIKTYLSLFLFTLSLALLTLLF</sequence>
<feature type="transmembrane region" description="Helical" evidence="16">
    <location>
        <begin position="177"/>
        <end position="195"/>
    </location>
</feature>
<evidence type="ECO:0000256" key="2">
    <source>
        <dbReference type="ARBA" id="ARBA00012944"/>
    </source>
</evidence>
<dbReference type="GO" id="GO:0003954">
    <property type="term" value="F:NADH dehydrogenase activity"/>
    <property type="evidence" value="ECO:0007669"/>
    <property type="project" value="TreeGrafter"/>
</dbReference>
<comment type="function">
    <text evidence="16">Core subunit of the mitochondrial membrane respiratory chain NADH dehydrogenase (Complex I) which catalyzes electron transfer from NADH through the respiratory chain, using ubiquinone as an electron acceptor. Essential for the catalytic activity and assembly of complex I.</text>
</comment>
<dbReference type="NCBIfam" id="TIGR01974">
    <property type="entry name" value="NDH_I_L"/>
    <property type="match status" value="1"/>
</dbReference>
<dbReference type="AlphaFoldDB" id="A0A1L2BHF3"/>
<dbReference type="InterPro" id="IPR018393">
    <property type="entry name" value="NADHpl_OxRdtase_5_subgr"/>
</dbReference>
<dbReference type="EMBL" id="KR150866">
    <property type="protein sequence ID" value="ALR68932.1"/>
    <property type="molecule type" value="Genomic_DNA"/>
</dbReference>
<dbReference type="RefSeq" id="YP_009344711.1">
    <property type="nucleotide sequence ID" value="NC_033545.1"/>
</dbReference>
<proteinExistence type="inferred from homology"/>
<dbReference type="InterPro" id="IPR001750">
    <property type="entry name" value="ND/Mrp_TM"/>
</dbReference>
<dbReference type="PANTHER" id="PTHR42829:SF2">
    <property type="entry name" value="NADH-UBIQUINONE OXIDOREDUCTASE CHAIN 5"/>
    <property type="match status" value="1"/>
</dbReference>
<dbReference type="InterPro" id="IPR001516">
    <property type="entry name" value="Proton_antipo_N"/>
</dbReference>
<keyword evidence="6 16" id="KW-0812">Transmembrane</keyword>
<protein>
    <recommendedName>
        <fullName evidence="3 16">NADH-ubiquinone oxidoreductase chain 5</fullName>
        <ecNumber evidence="2 16">7.1.1.2</ecNumber>
    </recommendedName>
</protein>
<feature type="transmembrane region" description="Helical" evidence="16">
    <location>
        <begin position="48"/>
        <end position="69"/>
    </location>
</feature>
<geneLocation type="mitochondrion" evidence="20"/>
<keyword evidence="14 16" id="KW-0472">Membrane</keyword>
<dbReference type="InterPro" id="IPR010934">
    <property type="entry name" value="NADH_DH_su5_C"/>
</dbReference>
<feature type="transmembrane region" description="Helical" evidence="16">
    <location>
        <begin position="6"/>
        <end position="27"/>
    </location>
</feature>
<evidence type="ECO:0000256" key="9">
    <source>
        <dbReference type="ARBA" id="ARBA00022982"/>
    </source>
</evidence>
<feature type="transmembrane region" description="Helical" evidence="16">
    <location>
        <begin position="145"/>
        <end position="165"/>
    </location>
</feature>
<feature type="transmembrane region" description="Helical" evidence="16">
    <location>
        <begin position="215"/>
        <end position="235"/>
    </location>
</feature>
<feature type="domain" description="NADH:quinone oxidoreductase/Mrp antiporter transmembrane" evidence="17">
    <location>
        <begin position="139"/>
        <end position="420"/>
    </location>
</feature>
<dbReference type="GO" id="GO:0015990">
    <property type="term" value="P:electron transport coupled proton transport"/>
    <property type="evidence" value="ECO:0007669"/>
    <property type="project" value="TreeGrafter"/>
</dbReference>
<dbReference type="GeneID" id="30901948"/>
<evidence type="ECO:0000256" key="11">
    <source>
        <dbReference type="ARBA" id="ARBA00023027"/>
    </source>
</evidence>
<keyword evidence="8" id="KW-1278">Translocase</keyword>
<reference evidence="20" key="1">
    <citation type="submission" date="2015-04" db="EMBL/GenBank/DDBJ databases">
        <title>Mitochondrial genomes of Neotropical cichlids.</title>
        <authorList>
            <person name="Musilova Z."/>
            <person name="Starostova Z."/>
        </authorList>
    </citation>
    <scope>NUCLEOTIDE SEQUENCE</scope>
</reference>